<dbReference type="EMBL" id="CAEZYQ010000005">
    <property type="protein sequence ID" value="CAB4735303.1"/>
    <property type="molecule type" value="Genomic_DNA"/>
</dbReference>
<dbReference type="PANTHER" id="PTHR14503">
    <property type="entry name" value="MITOCHONDRIAL RIBOSOMAL PROTEIN 34 FAMILY MEMBER"/>
    <property type="match status" value="1"/>
</dbReference>
<dbReference type="NCBIfam" id="TIGR01030">
    <property type="entry name" value="rpmH_bact"/>
    <property type="match status" value="1"/>
</dbReference>
<name>A0A6J6SKQ9_9ZZZZ</name>
<dbReference type="Gene3D" id="1.10.287.3980">
    <property type="match status" value="1"/>
</dbReference>
<dbReference type="Pfam" id="PF00468">
    <property type="entry name" value="Ribosomal_L34"/>
    <property type="match status" value="1"/>
</dbReference>
<evidence type="ECO:0000256" key="1">
    <source>
        <dbReference type="ARBA" id="ARBA00010111"/>
    </source>
</evidence>
<accession>A0A6J6SKQ9</accession>
<dbReference type="AlphaFoldDB" id="A0A6J6SKQ9"/>
<dbReference type="HAMAP" id="MF_00391">
    <property type="entry name" value="Ribosomal_bL34"/>
    <property type="match status" value="1"/>
</dbReference>
<organism evidence="4">
    <name type="scientific">freshwater metagenome</name>
    <dbReference type="NCBI Taxonomy" id="449393"/>
    <lineage>
        <taxon>unclassified sequences</taxon>
        <taxon>metagenomes</taxon>
        <taxon>ecological metagenomes</taxon>
    </lineage>
</organism>
<dbReference type="PANTHER" id="PTHR14503:SF4">
    <property type="entry name" value="LARGE RIBOSOMAL SUBUNIT PROTEIN BL34M"/>
    <property type="match status" value="1"/>
</dbReference>
<sequence length="45" mass="5516">MSKRTYQPNNRRRHKVHGFRLRMRTRAGRAILNQRRRKGRKSIAV</sequence>
<dbReference type="GO" id="GO:0005840">
    <property type="term" value="C:ribosome"/>
    <property type="evidence" value="ECO:0007669"/>
    <property type="project" value="UniProtKB-KW"/>
</dbReference>
<proteinExistence type="inferred from homology"/>
<evidence type="ECO:0000256" key="2">
    <source>
        <dbReference type="ARBA" id="ARBA00022980"/>
    </source>
</evidence>
<evidence type="ECO:0000256" key="3">
    <source>
        <dbReference type="ARBA" id="ARBA00023274"/>
    </source>
</evidence>
<dbReference type="FunFam" id="1.10.287.3980:FF:000001">
    <property type="entry name" value="Mitochondrial ribosomal protein L34"/>
    <property type="match status" value="1"/>
</dbReference>
<dbReference type="GO" id="GO:0006412">
    <property type="term" value="P:translation"/>
    <property type="evidence" value="ECO:0007669"/>
    <property type="project" value="InterPro"/>
</dbReference>
<gene>
    <name evidence="4" type="ORF">UFOPK2761_00844</name>
</gene>
<dbReference type="InterPro" id="IPR000271">
    <property type="entry name" value="Ribosomal_bL34"/>
</dbReference>
<keyword evidence="2" id="KW-0689">Ribosomal protein</keyword>
<evidence type="ECO:0000313" key="4">
    <source>
        <dbReference type="EMBL" id="CAB4735303.1"/>
    </source>
</evidence>
<protein>
    <submittedName>
        <fullName evidence="4">Unannotated protein</fullName>
    </submittedName>
</protein>
<dbReference type="InterPro" id="IPR020939">
    <property type="entry name" value="Ribosomal_bL34_CS"/>
</dbReference>
<reference evidence="4" key="1">
    <citation type="submission" date="2020-05" db="EMBL/GenBank/DDBJ databases">
        <authorList>
            <person name="Chiriac C."/>
            <person name="Salcher M."/>
            <person name="Ghai R."/>
            <person name="Kavagutti S V."/>
        </authorList>
    </citation>
    <scope>NUCLEOTIDE SEQUENCE</scope>
</reference>
<comment type="similarity">
    <text evidence="1">Belongs to the bacterial ribosomal protein bL34 family.</text>
</comment>
<dbReference type="PROSITE" id="PS00784">
    <property type="entry name" value="RIBOSOMAL_L34"/>
    <property type="match status" value="1"/>
</dbReference>
<dbReference type="GO" id="GO:1990904">
    <property type="term" value="C:ribonucleoprotein complex"/>
    <property type="evidence" value="ECO:0007669"/>
    <property type="project" value="UniProtKB-KW"/>
</dbReference>
<dbReference type="GO" id="GO:0003735">
    <property type="term" value="F:structural constituent of ribosome"/>
    <property type="evidence" value="ECO:0007669"/>
    <property type="project" value="InterPro"/>
</dbReference>
<keyword evidence="3" id="KW-0687">Ribonucleoprotein</keyword>